<proteinExistence type="predicted"/>
<dbReference type="Proteomes" id="UP000718451">
    <property type="component" value="Unassembled WGS sequence"/>
</dbReference>
<dbReference type="RefSeq" id="WP_168552727.1">
    <property type="nucleotide sequence ID" value="NZ_JAAWWL010000002.1"/>
</dbReference>
<accession>A0ABX1GRF7</accession>
<protein>
    <submittedName>
        <fullName evidence="1">Uncharacterized protein</fullName>
    </submittedName>
</protein>
<evidence type="ECO:0000313" key="1">
    <source>
        <dbReference type="EMBL" id="NKI32533.1"/>
    </source>
</evidence>
<comment type="caution">
    <text evidence="1">The sequence shown here is derived from an EMBL/GenBank/DDBJ whole genome shotgun (WGS) entry which is preliminary data.</text>
</comment>
<reference evidence="1 2" key="1">
    <citation type="submission" date="2020-04" db="EMBL/GenBank/DDBJ databases">
        <authorList>
            <person name="Yoon J."/>
        </authorList>
    </citation>
    <scope>NUCLEOTIDE SEQUENCE [LARGE SCALE GENOMIC DNA]</scope>
    <source>
        <strain evidence="1 2">DJ-13</strain>
    </source>
</reference>
<evidence type="ECO:0000313" key="2">
    <source>
        <dbReference type="Proteomes" id="UP000718451"/>
    </source>
</evidence>
<name>A0ABX1GRF7_9FLAO</name>
<keyword evidence="2" id="KW-1185">Reference proteome</keyword>
<organism evidence="1 2">
    <name type="scientific">Croceivirga thetidis</name>
    <dbReference type="NCBI Taxonomy" id="2721623"/>
    <lineage>
        <taxon>Bacteria</taxon>
        <taxon>Pseudomonadati</taxon>
        <taxon>Bacteroidota</taxon>
        <taxon>Flavobacteriia</taxon>
        <taxon>Flavobacteriales</taxon>
        <taxon>Flavobacteriaceae</taxon>
        <taxon>Croceivirga</taxon>
    </lineage>
</organism>
<sequence length="223" mass="25842">MSNKNKIHFENGVSDGSRKPEAVGLETFQKILERDFFAESSIETIYVEEHDRFDLIIDLNCNFSLTESLFHLNNGNWGSFKKGEGKHNKKSVCQFQEYFEYLIEINYTKFDLKELSIHLSDTSIVVERLYCMSIVEQLATIMDSICSNFVHITLGLTEMPYEIFVPVFEEKSSNGMLPTHCESNRGPEDYFKYWGLYFDSSSKMMVYDYGSKKVISGDFHLIA</sequence>
<dbReference type="EMBL" id="JAAWWL010000002">
    <property type="protein sequence ID" value="NKI32533.1"/>
    <property type="molecule type" value="Genomic_DNA"/>
</dbReference>
<gene>
    <name evidence="1" type="ORF">HCU67_11310</name>
</gene>